<dbReference type="Pfam" id="PF13271">
    <property type="entry name" value="DUF4062"/>
    <property type="match status" value="1"/>
</dbReference>
<dbReference type="PATRIC" id="fig|1038922.3.peg.1959"/>
<comment type="caution">
    <text evidence="2">The sequence shown here is derived from an EMBL/GenBank/DDBJ whole genome shotgun (WGS) entry which is preliminary data.</text>
</comment>
<dbReference type="RefSeq" id="WP_003183290.1">
    <property type="nucleotide sequence ID" value="NZ_CM001558.1"/>
</dbReference>
<dbReference type="InterPro" id="IPR025139">
    <property type="entry name" value="DUF4062"/>
</dbReference>
<name>J2MMD6_PSEFQ</name>
<accession>J2MMD6</accession>
<reference evidence="2" key="1">
    <citation type="journal article" date="2012" name="PLoS Genet.">
        <title>Comparative Genomics of Plant-Associated Pseudomonas spp.: Insights into Diversity and Inheritance of Traits Involved in Multitrophic Interactions.</title>
        <authorList>
            <person name="Loper J.E."/>
            <person name="Hassan K.A."/>
            <person name="Mavrodi D.V."/>
            <person name="Davis E.W.II."/>
            <person name="Lim C.K."/>
            <person name="Shaffer B.T."/>
            <person name="Elbourne L.D."/>
            <person name="Stockwell V.O."/>
            <person name="Hartney S.L."/>
            <person name="Breakwell K."/>
            <person name="Henkels M.D."/>
            <person name="Tetu S.G."/>
            <person name="Rangel L.I."/>
            <person name="Kidarsa T.A."/>
            <person name="Wilson N.L."/>
            <person name="van de Mortel J.E."/>
            <person name="Song C."/>
            <person name="Blumhagen R."/>
            <person name="Radune D."/>
            <person name="Hostetler J.B."/>
            <person name="Brinkac L.M."/>
            <person name="Durkin A.S."/>
            <person name="Kluepfel D.A."/>
            <person name="Wechter W.P."/>
            <person name="Anderson A.J."/>
            <person name="Kim Y.C."/>
            <person name="Pierson L.S.III."/>
            <person name="Pierson E.A."/>
            <person name="Lindow S.E."/>
            <person name="Kobayashi D.Y."/>
            <person name="Raaijmakers J.M."/>
            <person name="Weller D.M."/>
            <person name="Thomashow L.S."/>
            <person name="Allen A.E."/>
            <person name="Paulsen I.T."/>
        </authorList>
    </citation>
    <scope>NUCLEOTIDE SEQUENCE [LARGE SCALE GENOMIC DNA]</scope>
    <source>
        <strain evidence="2">Q2-87</strain>
    </source>
</reference>
<dbReference type="EMBL" id="AGBM01000001">
    <property type="protein sequence ID" value="EJL02022.1"/>
    <property type="molecule type" value="Genomic_DNA"/>
</dbReference>
<dbReference type="HOGENOM" id="CLU_062193_1_0_6"/>
<sequence length="327" mass="36784">MKRKLQVFISSTYTDLIEERQAAVGAILKSGHIPAGMELFTAGDRSQMETINDWIDQSDVYMLILGGRYGSIESSTNLSYTELEFDYAVAQNKPMFSVVIKEDALERKVRDCGTNYLEKDNPKELKAFREKALGRISSFFDDLKDIKLCVYESLSDYAGRGELTGWVSASEIVDTKPLFEEIKKLSDENTELKEIIKSLESRPLPAPAKPAGDTEKLSEIAEVLSHLTVTIPATVTSTEKEEENSLLDIFYNTRSKLIQGVTNAASGATDVSRFLYFNICPKLQIHGLTENEKVTGVKYRRYFVTKLGLQLLAHIEKEQVALKKQQK</sequence>
<dbReference type="Proteomes" id="UP000007289">
    <property type="component" value="Chromosome"/>
</dbReference>
<proteinExistence type="predicted"/>
<dbReference type="AlphaFoldDB" id="J2MMD6"/>
<feature type="domain" description="DUF4062" evidence="1">
    <location>
        <begin position="6"/>
        <end position="88"/>
    </location>
</feature>
<protein>
    <recommendedName>
        <fullName evidence="1">DUF4062 domain-containing protein</fullName>
    </recommendedName>
</protein>
<dbReference type="eggNOG" id="COG5635">
    <property type="taxonomic scope" value="Bacteria"/>
</dbReference>
<evidence type="ECO:0000259" key="1">
    <source>
        <dbReference type="Pfam" id="PF13271"/>
    </source>
</evidence>
<organism evidence="2">
    <name type="scientific">Pseudomonas fluorescens (strain Q2-87)</name>
    <dbReference type="NCBI Taxonomy" id="1038922"/>
    <lineage>
        <taxon>Bacteria</taxon>
        <taxon>Pseudomonadati</taxon>
        <taxon>Pseudomonadota</taxon>
        <taxon>Gammaproteobacteria</taxon>
        <taxon>Pseudomonadales</taxon>
        <taxon>Pseudomonadaceae</taxon>
        <taxon>Pseudomonas</taxon>
    </lineage>
</organism>
<evidence type="ECO:0000313" key="2">
    <source>
        <dbReference type="EMBL" id="EJL02022.1"/>
    </source>
</evidence>
<gene>
    <name evidence="2" type="ORF">PflQ2_3557</name>
</gene>